<dbReference type="InterPro" id="IPR011990">
    <property type="entry name" value="TPR-like_helical_dom_sf"/>
</dbReference>
<dbReference type="RefSeq" id="WP_123101998.1">
    <property type="nucleotide sequence ID" value="NZ_CP127527.1"/>
</dbReference>
<dbReference type="EMBL" id="RIZI01000118">
    <property type="protein sequence ID" value="RNF68584.1"/>
    <property type="molecule type" value="Genomic_DNA"/>
</dbReference>
<dbReference type="Pfam" id="PF08238">
    <property type="entry name" value="Sel1"/>
    <property type="match status" value="2"/>
</dbReference>
<dbReference type="Gene3D" id="1.25.40.10">
    <property type="entry name" value="Tetratricopeptide repeat domain"/>
    <property type="match status" value="1"/>
</dbReference>
<name>A0A3M8RN89_9PROT</name>
<dbReference type="AlphaFoldDB" id="A0A3M8RN89"/>
<dbReference type="InterPro" id="IPR006597">
    <property type="entry name" value="Sel1-like"/>
</dbReference>
<dbReference type="SMART" id="SM00671">
    <property type="entry name" value="SEL1"/>
    <property type="match status" value="2"/>
</dbReference>
<dbReference type="InterPro" id="IPR050767">
    <property type="entry name" value="Sel1_AlgK"/>
</dbReference>
<dbReference type="PANTHER" id="PTHR11102">
    <property type="entry name" value="SEL-1-LIKE PROTEIN"/>
    <property type="match status" value="1"/>
</dbReference>
<proteinExistence type="predicted"/>
<dbReference type="PANTHER" id="PTHR11102:SF160">
    <property type="entry name" value="ERAD-ASSOCIATED E3 UBIQUITIN-PROTEIN LIGASE COMPONENT HRD3"/>
    <property type="match status" value="1"/>
</dbReference>
<comment type="caution">
    <text evidence="1">The sequence shown here is derived from an EMBL/GenBank/DDBJ whole genome shotgun (WGS) entry which is preliminary data.</text>
</comment>
<evidence type="ECO:0000313" key="1">
    <source>
        <dbReference type="EMBL" id="RNF68584.1"/>
    </source>
</evidence>
<protein>
    <submittedName>
        <fullName evidence="1">Sel1 repeat family protein</fullName>
    </submittedName>
</protein>
<accession>A0A3M8RN89</accession>
<reference evidence="1" key="1">
    <citation type="submission" date="2018-10" db="EMBL/GenBank/DDBJ databases">
        <title>Acidithiobacillus sulfuriphilus sp. nov.: an extremely acidophilic sulfur-oxidizing chemolithotroph isolated from a neutral pH environment.</title>
        <authorList>
            <person name="Falagan C."/>
            <person name="Moya-Beltran A."/>
            <person name="Quatrini R."/>
            <person name="Johnson D.B."/>
        </authorList>
    </citation>
    <scope>NUCLEOTIDE SEQUENCE [LARGE SCALE GENOMIC DNA]</scope>
    <source>
        <strain evidence="1">CJ-2</strain>
    </source>
</reference>
<gene>
    <name evidence="1" type="ORF">EC580_02840</name>
</gene>
<dbReference type="OrthoDB" id="5297949at2"/>
<organism evidence="1">
    <name type="scientific">Acidithiobacillus sulfuriphilus</name>
    <dbReference type="NCBI Taxonomy" id="1867749"/>
    <lineage>
        <taxon>Bacteria</taxon>
        <taxon>Pseudomonadati</taxon>
        <taxon>Pseudomonadota</taxon>
        <taxon>Acidithiobacillia</taxon>
        <taxon>Acidithiobacillales</taxon>
        <taxon>Acidithiobacillaceae</taxon>
        <taxon>Acidithiobacillus</taxon>
    </lineage>
</organism>
<sequence length="157" mass="17354">MQQRRERTRTRWLLLVVLLALPGWAGAAGLEALRNAAEQSPQALARLRNLAEQGNARAELYLGTLYAPPIVKKERTVGKDAATALAWYRRAAQGGCARADFDLGLAYEEGMSVPRNPAMARHYFGRMAALARREAVAGSSGAREEGFPYKRYWPPPN</sequence>
<dbReference type="SUPFAM" id="SSF81901">
    <property type="entry name" value="HCP-like"/>
    <property type="match status" value="1"/>
</dbReference>